<evidence type="ECO:0000256" key="3">
    <source>
        <dbReference type="ARBA" id="ARBA00022475"/>
    </source>
</evidence>
<comment type="similarity">
    <text evidence="2">Belongs to the DoxX family.</text>
</comment>
<comment type="caution">
    <text evidence="8">The sequence shown here is derived from an EMBL/GenBank/DDBJ whole genome shotgun (WGS) entry which is preliminary data.</text>
</comment>
<accession>A0A8H9LZV5</accession>
<dbReference type="GO" id="GO:0005886">
    <property type="term" value="C:plasma membrane"/>
    <property type="evidence" value="ECO:0007669"/>
    <property type="project" value="UniProtKB-SubCell"/>
</dbReference>
<keyword evidence="4 7" id="KW-0812">Transmembrane</keyword>
<keyword evidence="5 7" id="KW-1133">Transmembrane helix</keyword>
<reference evidence="8" key="2">
    <citation type="submission" date="2020-09" db="EMBL/GenBank/DDBJ databases">
        <authorList>
            <person name="Sun Q."/>
            <person name="Kim S."/>
        </authorList>
    </citation>
    <scope>NUCLEOTIDE SEQUENCE</scope>
    <source>
        <strain evidence="8">KCTC 32337</strain>
    </source>
</reference>
<organism evidence="8 9">
    <name type="scientific">Paraglaciecola chathamensis</name>
    <dbReference type="NCBI Taxonomy" id="368405"/>
    <lineage>
        <taxon>Bacteria</taxon>
        <taxon>Pseudomonadati</taxon>
        <taxon>Pseudomonadota</taxon>
        <taxon>Gammaproteobacteria</taxon>
        <taxon>Alteromonadales</taxon>
        <taxon>Alteromonadaceae</taxon>
        <taxon>Paraglaciecola</taxon>
    </lineage>
</organism>
<dbReference type="InterPro" id="IPR051907">
    <property type="entry name" value="DoxX-like_oxidoreductase"/>
</dbReference>
<evidence type="ECO:0000256" key="6">
    <source>
        <dbReference type="ARBA" id="ARBA00023136"/>
    </source>
</evidence>
<keyword evidence="6 7" id="KW-0472">Membrane</keyword>
<dbReference type="AlphaFoldDB" id="A0A8H9LZV5"/>
<dbReference type="InterPro" id="IPR032808">
    <property type="entry name" value="DoxX"/>
</dbReference>
<evidence type="ECO:0000313" key="8">
    <source>
        <dbReference type="EMBL" id="GGZ60331.1"/>
    </source>
</evidence>
<dbReference type="Proteomes" id="UP000622604">
    <property type="component" value="Unassembled WGS sequence"/>
</dbReference>
<dbReference type="Pfam" id="PF07681">
    <property type="entry name" value="DoxX"/>
    <property type="match status" value="1"/>
</dbReference>
<feature type="transmembrane region" description="Helical" evidence="7">
    <location>
        <begin position="102"/>
        <end position="120"/>
    </location>
</feature>
<protein>
    <submittedName>
        <fullName evidence="8">DoxD-like inner membrane protein</fullName>
    </submittedName>
</protein>
<gene>
    <name evidence="8" type="ORF">GCM10011274_18030</name>
</gene>
<evidence type="ECO:0000313" key="9">
    <source>
        <dbReference type="Proteomes" id="UP000622604"/>
    </source>
</evidence>
<feature type="transmembrane region" description="Helical" evidence="7">
    <location>
        <begin position="29"/>
        <end position="51"/>
    </location>
</feature>
<evidence type="ECO:0000256" key="5">
    <source>
        <dbReference type="ARBA" id="ARBA00022989"/>
    </source>
</evidence>
<name>A0A8H9LZV5_9ALTE</name>
<sequence>MSNNFVSGTIMSVLNLATSAQRTLEKTSVFEGIAPLLLRLYLAPVMIQAGWTKLGSFDNTVDWFASPDYGLGLPAPALMASLAIAAELLGGIFILIGLATRWASIPLMFTMLVAAFTVHWPNGWPAIADASSWLSDGTIMLNENVMSAPDKLAAAKNLLQEHGNYNWLTSSGKFVILNNGIEFAMTYFFMLLSLFFTGGGKFTSVDYFLRKKFMPE</sequence>
<feature type="transmembrane region" description="Helical" evidence="7">
    <location>
        <begin position="187"/>
        <end position="209"/>
    </location>
</feature>
<comment type="subcellular location">
    <subcellularLocation>
        <location evidence="1">Cell membrane</location>
        <topology evidence="1">Multi-pass membrane protein</topology>
    </subcellularLocation>
</comment>
<evidence type="ECO:0000256" key="2">
    <source>
        <dbReference type="ARBA" id="ARBA00006679"/>
    </source>
</evidence>
<evidence type="ECO:0000256" key="1">
    <source>
        <dbReference type="ARBA" id="ARBA00004651"/>
    </source>
</evidence>
<dbReference type="PANTHER" id="PTHR33452:SF19">
    <property type="entry name" value="DOXX FAMILY PROTEIN"/>
    <property type="match status" value="1"/>
</dbReference>
<dbReference type="EMBL" id="BMZC01000004">
    <property type="protein sequence ID" value="GGZ60331.1"/>
    <property type="molecule type" value="Genomic_DNA"/>
</dbReference>
<reference evidence="8" key="1">
    <citation type="journal article" date="2014" name="Int. J. Syst. Evol. Microbiol.">
        <title>Complete genome sequence of Corynebacterium casei LMG S-19264T (=DSM 44701T), isolated from a smear-ripened cheese.</title>
        <authorList>
            <consortium name="US DOE Joint Genome Institute (JGI-PGF)"/>
            <person name="Walter F."/>
            <person name="Albersmeier A."/>
            <person name="Kalinowski J."/>
            <person name="Ruckert C."/>
        </authorList>
    </citation>
    <scope>NUCLEOTIDE SEQUENCE</scope>
    <source>
        <strain evidence="8">KCTC 32337</strain>
    </source>
</reference>
<feature type="transmembrane region" description="Helical" evidence="7">
    <location>
        <begin position="71"/>
        <end position="95"/>
    </location>
</feature>
<evidence type="ECO:0000256" key="4">
    <source>
        <dbReference type="ARBA" id="ARBA00022692"/>
    </source>
</evidence>
<evidence type="ECO:0000256" key="7">
    <source>
        <dbReference type="SAM" id="Phobius"/>
    </source>
</evidence>
<dbReference type="PANTHER" id="PTHR33452">
    <property type="entry name" value="OXIDOREDUCTASE CATD-RELATED"/>
    <property type="match status" value="1"/>
</dbReference>
<keyword evidence="3" id="KW-1003">Cell membrane</keyword>
<proteinExistence type="inferred from homology"/>